<evidence type="ECO:0000256" key="5">
    <source>
        <dbReference type="PIRSR" id="PIRSR001430-1"/>
    </source>
</evidence>
<evidence type="ECO:0000256" key="4">
    <source>
        <dbReference type="HAMAP-Rule" id="MF_00171"/>
    </source>
</evidence>
<dbReference type="EMBL" id="RCZP01000005">
    <property type="protein sequence ID" value="TPG58503.1"/>
    <property type="molecule type" value="Genomic_DNA"/>
</dbReference>
<dbReference type="InterPro" id="IPR001406">
    <property type="entry name" value="PsdUridine_synth_TruA"/>
</dbReference>
<dbReference type="InterPro" id="IPR020094">
    <property type="entry name" value="TruA/RsuA/RluB/E/F_N"/>
</dbReference>
<dbReference type="NCBIfam" id="TIGR00071">
    <property type="entry name" value="hisT_truA"/>
    <property type="match status" value="1"/>
</dbReference>
<comment type="similarity">
    <text evidence="1 4 7">Belongs to the tRNA pseudouridine synthase TruA family.</text>
</comment>
<evidence type="ECO:0000313" key="10">
    <source>
        <dbReference type="Proteomes" id="UP000317078"/>
    </source>
</evidence>
<sequence>MPRYALLVEYDGAGFVGWQRQAEGVSVQGVLEAAGAFLNGGVPPEVAAAGRTDSGVHAEGQVAGMDLLADLPEERVREALNARTRPHRVSVLAVARPGGEWSARFSAVHRSYRYRILNRRARPALEVGRVWHVPAPLDAAAMHEAAQGLLGHHDFSAFRAATCQARHAMRTLDRLDVSREGEEIVLRVAARSFLHHQVRNLVGTLAKVGWGQRPVSWPHAVLEGRDRTRAGQTAPAEGLCFTAVRYDPPLEWPSGRGD</sequence>
<comment type="catalytic activity">
    <reaction evidence="4 7">
        <text>uridine(38/39/40) in tRNA = pseudouridine(38/39/40) in tRNA</text>
        <dbReference type="Rhea" id="RHEA:22376"/>
        <dbReference type="Rhea" id="RHEA-COMP:10085"/>
        <dbReference type="Rhea" id="RHEA-COMP:10087"/>
        <dbReference type="ChEBI" id="CHEBI:65314"/>
        <dbReference type="ChEBI" id="CHEBI:65315"/>
        <dbReference type="EC" id="5.4.99.12"/>
    </reaction>
</comment>
<reference evidence="9 10" key="1">
    <citation type="journal article" date="2019" name="Environ. Microbiol.">
        <title>Species interactions and distinct microbial communities in high Arctic permafrost affected cryosols are associated with the CH4 and CO2 gas fluxes.</title>
        <authorList>
            <person name="Altshuler I."/>
            <person name="Hamel J."/>
            <person name="Turney S."/>
            <person name="Magnuson E."/>
            <person name="Levesque R."/>
            <person name="Greer C."/>
            <person name="Whyte L.G."/>
        </authorList>
    </citation>
    <scope>NUCLEOTIDE SEQUENCE [LARGE SCALE GENOMIC DNA]</scope>
    <source>
        <strain evidence="9 10">S9.3B</strain>
    </source>
</reference>
<proteinExistence type="inferred from homology"/>
<dbReference type="HAMAP" id="MF_00171">
    <property type="entry name" value="TruA"/>
    <property type="match status" value="1"/>
</dbReference>
<comment type="subunit">
    <text evidence="4">Homodimer.</text>
</comment>
<comment type="caution">
    <text evidence="9">The sequence shown here is derived from an EMBL/GenBank/DDBJ whole genome shotgun (WGS) entry which is preliminary data.</text>
</comment>
<dbReference type="InterPro" id="IPR020103">
    <property type="entry name" value="PsdUridine_synth_cat_dom_sf"/>
</dbReference>
<dbReference type="CDD" id="cd02570">
    <property type="entry name" value="PseudoU_synth_EcTruA"/>
    <property type="match status" value="1"/>
</dbReference>
<evidence type="ECO:0000256" key="2">
    <source>
        <dbReference type="ARBA" id="ARBA00022694"/>
    </source>
</evidence>
<dbReference type="OrthoDB" id="9811823at2"/>
<organism evidence="9 10">
    <name type="scientific">Muricoccus nepalensis</name>
    <dbReference type="NCBI Taxonomy" id="1854500"/>
    <lineage>
        <taxon>Bacteria</taxon>
        <taxon>Pseudomonadati</taxon>
        <taxon>Pseudomonadota</taxon>
        <taxon>Alphaproteobacteria</taxon>
        <taxon>Acetobacterales</taxon>
        <taxon>Roseomonadaceae</taxon>
        <taxon>Muricoccus</taxon>
    </lineage>
</organism>
<dbReference type="InterPro" id="IPR020095">
    <property type="entry name" value="PsdUridine_synth_TruA_C"/>
</dbReference>
<dbReference type="Pfam" id="PF01416">
    <property type="entry name" value="PseudoU_synth_1"/>
    <property type="match status" value="2"/>
</dbReference>
<dbReference type="RefSeq" id="WP_140882238.1">
    <property type="nucleotide sequence ID" value="NZ_RCZP01000005.1"/>
</dbReference>
<dbReference type="PANTHER" id="PTHR11142">
    <property type="entry name" value="PSEUDOURIDYLATE SYNTHASE"/>
    <property type="match status" value="1"/>
</dbReference>
<dbReference type="GO" id="GO:0003723">
    <property type="term" value="F:RNA binding"/>
    <property type="evidence" value="ECO:0007669"/>
    <property type="project" value="InterPro"/>
</dbReference>
<dbReference type="InterPro" id="IPR020097">
    <property type="entry name" value="PsdUridine_synth_TruA_a/b_dom"/>
</dbReference>
<evidence type="ECO:0000259" key="8">
    <source>
        <dbReference type="Pfam" id="PF01416"/>
    </source>
</evidence>
<evidence type="ECO:0000256" key="3">
    <source>
        <dbReference type="ARBA" id="ARBA00023235"/>
    </source>
</evidence>
<keyword evidence="2 4" id="KW-0819">tRNA processing</keyword>
<dbReference type="GO" id="GO:0160147">
    <property type="term" value="F:tRNA pseudouridine(38-40) synthase activity"/>
    <property type="evidence" value="ECO:0007669"/>
    <property type="project" value="UniProtKB-EC"/>
</dbReference>
<name>A0A502GCR9_9PROT</name>
<evidence type="ECO:0000313" key="9">
    <source>
        <dbReference type="EMBL" id="TPG58503.1"/>
    </source>
</evidence>
<dbReference type="GO" id="GO:0031119">
    <property type="term" value="P:tRNA pseudouridine synthesis"/>
    <property type="evidence" value="ECO:0007669"/>
    <property type="project" value="UniProtKB-UniRule"/>
</dbReference>
<protein>
    <recommendedName>
        <fullName evidence="4">tRNA pseudouridine synthase A</fullName>
        <ecNumber evidence="4">5.4.99.12</ecNumber>
    </recommendedName>
    <alternativeName>
        <fullName evidence="4">tRNA pseudouridine(38-40) synthase</fullName>
    </alternativeName>
    <alternativeName>
        <fullName evidence="4">tRNA pseudouridylate synthase I</fullName>
    </alternativeName>
    <alternativeName>
        <fullName evidence="4">tRNA-uridine isomerase I</fullName>
    </alternativeName>
</protein>
<dbReference type="PIRSF" id="PIRSF001430">
    <property type="entry name" value="tRNA_psdUrid_synth"/>
    <property type="match status" value="1"/>
</dbReference>
<feature type="binding site" evidence="4 6">
    <location>
        <position position="112"/>
    </location>
    <ligand>
        <name>substrate</name>
    </ligand>
</feature>
<dbReference type="PANTHER" id="PTHR11142:SF0">
    <property type="entry name" value="TRNA PSEUDOURIDINE SYNTHASE-LIKE 1"/>
    <property type="match status" value="1"/>
</dbReference>
<keyword evidence="10" id="KW-1185">Reference proteome</keyword>
<gene>
    <name evidence="4 9" type="primary">truA</name>
    <name evidence="9" type="ORF">EAH89_07805</name>
</gene>
<dbReference type="AlphaFoldDB" id="A0A502GCR9"/>
<evidence type="ECO:0000256" key="6">
    <source>
        <dbReference type="PIRSR" id="PIRSR001430-2"/>
    </source>
</evidence>
<dbReference type="Proteomes" id="UP000317078">
    <property type="component" value="Unassembled WGS sequence"/>
</dbReference>
<dbReference type="EC" id="5.4.99.12" evidence="4"/>
<comment type="caution">
    <text evidence="4">Lacks conserved residue(s) required for the propagation of feature annotation.</text>
</comment>
<feature type="domain" description="Pseudouridine synthase I TruA alpha/beta" evidence="8">
    <location>
        <begin position="145"/>
        <end position="247"/>
    </location>
</feature>
<keyword evidence="3 4" id="KW-0413">Isomerase</keyword>
<accession>A0A502GCR9</accession>
<feature type="active site" description="Nucleophile" evidence="4 5">
    <location>
        <position position="53"/>
    </location>
</feature>
<comment type="function">
    <text evidence="4">Formation of pseudouridine at positions 38, 39 and 40 in the anticodon stem and loop of transfer RNAs.</text>
</comment>
<evidence type="ECO:0000256" key="7">
    <source>
        <dbReference type="RuleBase" id="RU003792"/>
    </source>
</evidence>
<feature type="domain" description="Pseudouridine synthase I TruA alpha/beta" evidence="8">
    <location>
        <begin position="8"/>
        <end position="105"/>
    </location>
</feature>
<evidence type="ECO:0000256" key="1">
    <source>
        <dbReference type="ARBA" id="ARBA00009375"/>
    </source>
</evidence>
<dbReference type="Gene3D" id="3.30.70.660">
    <property type="entry name" value="Pseudouridine synthase I, catalytic domain, C-terminal subdomain"/>
    <property type="match status" value="1"/>
</dbReference>
<dbReference type="SUPFAM" id="SSF55120">
    <property type="entry name" value="Pseudouridine synthase"/>
    <property type="match status" value="1"/>
</dbReference>
<dbReference type="Gene3D" id="3.30.70.580">
    <property type="entry name" value="Pseudouridine synthase I, catalytic domain, N-terminal subdomain"/>
    <property type="match status" value="1"/>
</dbReference>